<feature type="transmembrane region" description="Helical" evidence="2">
    <location>
        <begin position="248"/>
        <end position="265"/>
    </location>
</feature>
<feature type="transmembrane region" description="Helical" evidence="2">
    <location>
        <begin position="155"/>
        <end position="174"/>
    </location>
</feature>
<keyword evidence="4" id="KW-0808">Transferase</keyword>
<feature type="transmembrane region" description="Helical" evidence="2">
    <location>
        <begin position="316"/>
        <end position="338"/>
    </location>
</feature>
<dbReference type="PANTHER" id="PTHR23028">
    <property type="entry name" value="ACETYLTRANSFERASE"/>
    <property type="match status" value="1"/>
</dbReference>
<dbReference type="Pfam" id="PF01757">
    <property type="entry name" value="Acyl_transf_3"/>
    <property type="match status" value="1"/>
</dbReference>
<feature type="transmembrane region" description="Helical" evidence="2">
    <location>
        <begin position="41"/>
        <end position="61"/>
    </location>
</feature>
<evidence type="ECO:0000256" key="2">
    <source>
        <dbReference type="SAM" id="Phobius"/>
    </source>
</evidence>
<evidence type="ECO:0000313" key="5">
    <source>
        <dbReference type="Proteomes" id="UP000598996"/>
    </source>
</evidence>
<feature type="region of interest" description="Disordered" evidence="1">
    <location>
        <begin position="353"/>
        <end position="386"/>
    </location>
</feature>
<keyword evidence="4" id="KW-0012">Acyltransferase</keyword>
<dbReference type="InterPro" id="IPR050879">
    <property type="entry name" value="Acyltransferase_3"/>
</dbReference>
<dbReference type="Proteomes" id="UP000598996">
    <property type="component" value="Unassembled WGS sequence"/>
</dbReference>
<organism evidence="4 5">
    <name type="scientific">Paractinoplanes lichenicola</name>
    <dbReference type="NCBI Taxonomy" id="2802976"/>
    <lineage>
        <taxon>Bacteria</taxon>
        <taxon>Bacillati</taxon>
        <taxon>Actinomycetota</taxon>
        <taxon>Actinomycetes</taxon>
        <taxon>Micromonosporales</taxon>
        <taxon>Micromonosporaceae</taxon>
        <taxon>Paractinoplanes</taxon>
    </lineage>
</organism>
<evidence type="ECO:0000259" key="3">
    <source>
        <dbReference type="Pfam" id="PF01757"/>
    </source>
</evidence>
<feature type="domain" description="Acyltransferase 3" evidence="3">
    <location>
        <begin position="10"/>
        <end position="335"/>
    </location>
</feature>
<keyword evidence="2" id="KW-0812">Transmembrane</keyword>
<gene>
    <name evidence="4" type="ORF">JKJ07_49335</name>
</gene>
<dbReference type="InterPro" id="IPR002656">
    <property type="entry name" value="Acyl_transf_3_dom"/>
</dbReference>
<proteinExistence type="predicted"/>
<sequence length="386" mass="41763">MASESGGTIRSIQILRALAATAVVYFHCSSPRGGFGFPQTGAWGVDIFFVISGFIIARTAFKRRDNFLRIRIVRVVPIYLIATFLIAGVVLALPGRVNSAEVGPVGLLKSILFIPYEMATRPGPILEAGWTLNYEMFFYVVVALALLVTRSAKRGLAVTGVLLGLLAVSGWVAPSDWYVVRFYQSSLFLEFLSGVLLWMAYEKSRDIRGVFAAGRTTIAGGFMIAAGIALLVAEDTWPAFTIESEGRFLQYGLPAFVVVAGGLLVEPALPAGRSVTSLVELGDASYALYLFHPFVILFLSRIAFESVLTEAATAVRLLLLLLALALSLAASVVINRYIDGPIQRRLRSRVLSPGRSATTPSLVQQAARRVSRAPAPAQPPTNRNRP</sequence>
<dbReference type="EMBL" id="JAENHO010000031">
    <property type="protein sequence ID" value="MBL7262301.1"/>
    <property type="molecule type" value="Genomic_DNA"/>
</dbReference>
<feature type="transmembrane region" description="Helical" evidence="2">
    <location>
        <begin position="286"/>
        <end position="304"/>
    </location>
</feature>
<evidence type="ECO:0000313" key="4">
    <source>
        <dbReference type="EMBL" id="MBL7262301.1"/>
    </source>
</evidence>
<feature type="transmembrane region" description="Helical" evidence="2">
    <location>
        <begin position="180"/>
        <end position="201"/>
    </location>
</feature>
<feature type="transmembrane region" description="Helical" evidence="2">
    <location>
        <begin position="73"/>
        <end position="93"/>
    </location>
</feature>
<keyword evidence="2" id="KW-1133">Transmembrane helix</keyword>
<reference evidence="4 5" key="1">
    <citation type="submission" date="2021-01" db="EMBL/GenBank/DDBJ databases">
        <title>Actinoplanes sp. nov. LDG1-01 isolated from lichen.</title>
        <authorList>
            <person name="Saeng-In P."/>
            <person name="Phongsopitanun W."/>
            <person name="Kanchanasin P."/>
            <person name="Yuki M."/>
            <person name="Kudo T."/>
            <person name="Ohkuma M."/>
            <person name="Tanasupawat S."/>
        </authorList>
    </citation>
    <scope>NUCLEOTIDE SEQUENCE [LARGE SCALE GENOMIC DNA]</scope>
    <source>
        <strain evidence="4 5">LDG1-01</strain>
    </source>
</reference>
<feature type="transmembrane region" description="Helical" evidence="2">
    <location>
        <begin position="213"/>
        <end position="233"/>
    </location>
</feature>
<dbReference type="GO" id="GO:0016746">
    <property type="term" value="F:acyltransferase activity"/>
    <property type="evidence" value="ECO:0007669"/>
    <property type="project" value="UniProtKB-KW"/>
</dbReference>
<name>A0ABS1W6C6_9ACTN</name>
<keyword evidence="5" id="KW-1185">Reference proteome</keyword>
<protein>
    <submittedName>
        <fullName evidence="4">Acyltransferase</fullName>
    </submittedName>
</protein>
<comment type="caution">
    <text evidence="4">The sequence shown here is derived from an EMBL/GenBank/DDBJ whole genome shotgun (WGS) entry which is preliminary data.</text>
</comment>
<feature type="transmembrane region" description="Helical" evidence="2">
    <location>
        <begin position="128"/>
        <end position="148"/>
    </location>
</feature>
<accession>A0ABS1W6C6</accession>
<dbReference type="PANTHER" id="PTHR23028:SF131">
    <property type="entry name" value="BLR2367 PROTEIN"/>
    <property type="match status" value="1"/>
</dbReference>
<keyword evidence="2" id="KW-0472">Membrane</keyword>
<feature type="compositionally biased region" description="Low complexity" evidence="1">
    <location>
        <begin position="363"/>
        <end position="375"/>
    </location>
</feature>
<dbReference type="RefSeq" id="WP_203078846.1">
    <property type="nucleotide sequence ID" value="NZ_JAENHO010000031.1"/>
</dbReference>
<evidence type="ECO:0000256" key="1">
    <source>
        <dbReference type="SAM" id="MobiDB-lite"/>
    </source>
</evidence>